<keyword evidence="3" id="KW-1185">Reference proteome</keyword>
<dbReference type="PANTHER" id="PTHR38590:SF1">
    <property type="entry name" value="BLL0828 PROTEIN"/>
    <property type="match status" value="1"/>
</dbReference>
<feature type="domain" description="DUF559" evidence="1">
    <location>
        <begin position="8"/>
        <end position="111"/>
    </location>
</feature>
<organism evidence="2 3">
    <name type="scientific">Pseudoxanthomonas japonensis</name>
    <dbReference type="NCBI Taxonomy" id="69284"/>
    <lineage>
        <taxon>Bacteria</taxon>
        <taxon>Pseudomonadati</taxon>
        <taxon>Pseudomonadota</taxon>
        <taxon>Gammaproteobacteria</taxon>
        <taxon>Lysobacterales</taxon>
        <taxon>Lysobacteraceae</taxon>
        <taxon>Pseudoxanthomonas</taxon>
    </lineage>
</organism>
<dbReference type="InterPro" id="IPR007569">
    <property type="entry name" value="DUF559"/>
</dbReference>
<dbReference type="InterPro" id="IPR011335">
    <property type="entry name" value="Restrct_endonuc-II-like"/>
</dbReference>
<dbReference type="SUPFAM" id="SSF52980">
    <property type="entry name" value="Restriction endonuclease-like"/>
    <property type="match status" value="1"/>
</dbReference>
<dbReference type="InterPro" id="IPR047216">
    <property type="entry name" value="Endonuclease_DUF559_bact"/>
</dbReference>
<dbReference type="RefSeq" id="WP_162336237.1">
    <property type="nucleotide sequence ID" value="NZ_JBHSRQ010000004.1"/>
</dbReference>
<sequence length="132" mass="15636">MRSTLDHERERHLRREQTEAERRLWWRLRNRRLQGWKFRRQHRIGPYFADFACVEAGLVIELDGSQHLERIAHDAFRTAYLQREGFSVLRFWNDTVLRETDAVLTAILTALAPHPPSGHLLPASREKETAKP</sequence>
<proteinExistence type="predicted"/>
<accession>A0ABQ6ZKZ9</accession>
<dbReference type="Gene3D" id="3.40.960.10">
    <property type="entry name" value="VSR Endonuclease"/>
    <property type="match status" value="1"/>
</dbReference>
<reference evidence="2 3" key="1">
    <citation type="submission" date="2017-10" db="EMBL/GenBank/DDBJ databases">
        <title>Whole genome sequencing of members of genus Pseudoxanthomonas.</title>
        <authorList>
            <person name="Kumar S."/>
            <person name="Bansal K."/>
            <person name="Kaur A."/>
            <person name="Patil P."/>
            <person name="Sharma S."/>
            <person name="Patil P.B."/>
        </authorList>
    </citation>
    <scope>NUCLEOTIDE SEQUENCE [LARGE SCALE GENOMIC DNA]</scope>
    <source>
        <strain evidence="2 3">DSM 17109</strain>
    </source>
</reference>
<dbReference type="Proteomes" id="UP000781710">
    <property type="component" value="Unassembled WGS sequence"/>
</dbReference>
<protein>
    <recommendedName>
        <fullName evidence="1">DUF559 domain-containing protein</fullName>
    </recommendedName>
</protein>
<evidence type="ECO:0000313" key="2">
    <source>
        <dbReference type="EMBL" id="KAF1726886.1"/>
    </source>
</evidence>
<dbReference type="CDD" id="cd01038">
    <property type="entry name" value="Endonuclease_DUF559"/>
    <property type="match status" value="1"/>
</dbReference>
<evidence type="ECO:0000259" key="1">
    <source>
        <dbReference type="Pfam" id="PF04480"/>
    </source>
</evidence>
<comment type="caution">
    <text evidence="2">The sequence shown here is derived from an EMBL/GenBank/DDBJ whole genome shotgun (WGS) entry which is preliminary data.</text>
</comment>
<dbReference type="PANTHER" id="PTHR38590">
    <property type="entry name" value="BLL0828 PROTEIN"/>
    <property type="match status" value="1"/>
</dbReference>
<dbReference type="EMBL" id="PDWW01000002">
    <property type="protein sequence ID" value="KAF1726886.1"/>
    <property type="molecule type" value="Genomic_DNA"/>
</dbReference>
<name>A0ABQ6ZKZ9_9GAMM</name>
<evidence type="ECO:0000313" key="3">
    <source>
        <dbReference type="Proteomes" id="UP000781710"/>
    </source>
</evidence>
<gene>
    <name evidence="2" type="ORF">CSC78_01900</name>
</gene>
<dbReference type="Pfam" id="PF04480">
    <property type="entry name" value="DUF559"/>
    <property type="match status" value="1"/>
</dbReference>